<dbReference type="InterPro" id="IPR011009">
    <property type="entry name" value="Kinase-like_dom_sf"/>
</dbReference>
<gene>
    <name evidence="2" type="ORF">QO011_006788</name>
</gene>
<keyword evidence="3" id="KW-1185">Reference proteome</keyword>
<accession>A0ABU0JHI3</accession>
<protein>
    <submittedName>
        <fullName evidence="2">Thiamine kinase-like enzyme</fullName>
    </submittedName>
</protein>
<dbReference type="Gene3D" id="3.90.1200.10">
    <property type="match status" value="1"/>
</dbReference>
<dbReference type="Pfam" id="PF01636">
    <property type="entry name" value="APH"/>
    <property type="match status" value="1"/>
</dbReference>
<proteinExistence type="predicted"/>
<evidence type="ECO:0000313" key="2">
    <source>
        <dbReference type="EMBL" id="MDQ0473752.1"/>
    </source>
</evidence>
<dbReference type="InterPro" id="IPR002575">
    <property type="entry name" value="Aminoglycoside_PTrfase"/>
</dbReference>
<feature type="domain" description="Aminoglycoside phosphotransferase" evidence="1">
    <location>
        <begin position="21"/>
        <end position="240"/>
    </location>
</feature>
<sequence>MTAALARAASLACWSGPVDPQPLGGGITNTNFVVADRGRTFVVRIGEDIPVHQISRANELAASRAAHAAGLSPAVVHAEPGALVLDFIEGRTFTPQDVRDPANREALVALVRRCHREMPKHFRGPAAIFWVFHVLRDYGHTLREGASRHLDLVPRLLAEAQALERGVGPVEIVFGHNDLLPGNVLDDGRRLWLVDWDYAGFNSPLFDLGGLASNSELEAAAAEAILELYHQRPVDDDLRRRAAAMTAASLLRETMWSMVSEIHSRLAFDYAAYTADNLARYQAAYRAFAAMR</sequence>
<dbReference type="CDD" id="cd05151">
    <property type="entry name" value="ChoK-like"/>
    <property type="match status" value="1"/>
</dbReference>
<comment type="caution">
    <text evidence="2">The sequence shown here is derived from an EMBL/GenBank/DDBJ whole genome shotgun (WGS) entry which is preliminary data.</text>
</comment>
<dbReference type="PANTHER" id="PTHR22603:SF66">
    <property type="entry name" value="ETHANOLAMINE KINASE"/>
    <property type="match status" value="1"/>
</dbReference>
<reference evidence="2 3" key="1">
    <citation type="submission" date="2023-07" db="EMBL/GenBank/DDBJ databases">
        <title>Genomic Encyclopedia of Type Strains, Phase IV (KMG-IV): sequencing the most valuable type-strain genomes for metagenomic binning, comparative biology and taxonomic classification.</title>
        <authorList>
            <person name="Goeker M."/>
        </authorList>
    </citation>
    <scope>NUCLEOTIDE SEQUENCE [LARGE SCALE GENOMIC DNA]</scope>
    <source>
        <strain evidence="2 3">DSM 19619</strain>
    </source>
</reference>
<dbReference type="Gene3D" id="3.30.200.20">
    <property type="entry name" value="Phosphorylase Kinase, domain 1"/>
    <property type="match status" value="1"/>
</dbReference>
<dbReference type="EMBL" id="JAUSVX010000018">
    <property type="protein sequence ID" value="MDQ0473752.1"/>
    <property type="molecule type" value="Genomic_DNA"/>
</dbReference>
<evidence type="ECO:0000259" key="1">
    <source>
        <dbReference type="Pfam" id="PF01636"/>
    </source>
</evidence>
<name>A0ABU0JHI3_9HYPH</name>
<dbReference type="RefSeq" id="WP_307282371.1">
    <property type="nucleotide sequence ID" value="NZ_JAUSVX010000018.1"/>
</dbReference>
<organism evidence="2 3">
    <name type="scientific">Labrys wisconsinensis</name>
    <dbReference type="NCBI Taxonomy" id="425677"/>
    <lineage>
        <taxon>Bacteria</taxon>
        <taxon>Pseudomonadati</taxon>
        <taxon>Pseudomonadota</taxon>
        <taxon>Alphaproteobacteria</taxon>
        <taxon>Hyphomicrobiales</taxon>
        <taxon>Xanthobacteraceae</taxon>
        <taxon>Labrys</taxon>
    </lineage>
</organism>
<dbReference type="PANTHER" id="PTHR22603">
    <property type="entry name" value="CHOLINE/ETHANOALAMINE KINASE"/>
    <property type="match status" value="1"/>
</dbReference>
<dbReference type="SUPFAM" id="SSF56112">
    <property type="entry name" value="Protein kinase-like (PK-like)"/>
    <property type="match status" value="1"/>
</dbReference>
<dbReference type="Proteomes" id="UP001242480">
    <property type="component" value="Unassembled WGS sequence"/>
</dbReference>
<evidence type="ECO:0000313" key="3">
    <source>
        <dbReference type="Proteomes" id="UP001242480"/>
    </source>
</evidence>